<comment type="catalytic activity">
    <reaction evidence="4">
        <text>(6S)-5-formyl-5,6,7,8-tetrahydrofolate + ATP = (6R)-5,10-methenyltetrahydrofolate + ADP + phosphate</text>
        <dbReference type="Rhea" id="RHEA:10488"/>
        <dbReference type="ChEBI" id="CHEBI:30616"/>
        <dbReference type="ChEBI" id="CHEBI:43474"/>
        <dbReference type="ChEBI" id="CHEBI:57455"/>
        <dbReference type="ChEBI" id="CHEBI:57457"/>
        <dbReference type="ChEBI" id="CHEBI:456216"/>
        <dbReference type="EC" id="6.3.3.2"/>
    </reaction>
</comment>
<gene>
    <name evidence="5" type="ORF">DFR27_1590</name>
</gene>
<name>A0A3M0A6J7_9GAMM</name>
<protein>
    <recommendedName>
        <fullName evidence="4">5-formyltetrahydrofolate cyclo-ligase</fullName>
        <ecNumber evidence="4">6.3.3.2</ecNumber>
    </recommendedName>
</protein>
<keyword evidence="6" id="KW-1185">Reference proteome</keyword>
<dbReference type="GO" id="GO:0030272">
    <property type="term" value="F:5-formyltetrahydrofolate cyclo-ligase activity"/>
    <property type="evidence" value="ECO:0007669"/>
    <property type="project" value="UniProtKB-EC"/>
</dbReference>
<evidence type="ECO:0000256" key="4">
    <source>
        <dbReference type="RuleBase" id="RU361279"/>
    </source>
</evidence>
<organism evidence="5 6">
    <name type="scientific">Umboniibacter marinipuniceus</name>
    <dbReference type="NCBI Taxonomy" id="569599"/>
    <lineage>
        <taxon>Bacteria</taxon>
        <taxon>Pseudomonadati</taxon>
        <taxon>Pseudomonadota</taxon>
        <taxon>Gammaproteobacteria</taxon>
        <taxon>Cellvibrionales</taxon>
        <taxon>Cellvibrionaceae</taxon>
        <taxon>Umboniibacter</taxon>
    </lineage>
</organism>
<sequence length="223" mass="24528">MLVIGGVHVRLTESLIQFSVSHLELRVRGHVSSGTLGPMSSDKSSLRKQCKAARNALSNIQQADNSHALCHALEAYLDQLPPQRIAAYFAFGAEISIDPLFAKHPRHQWFAPIITPEYGMKWGTADPSRLIHNEYGIREPSDLVKTSTRGFDIMLLPLVGFDLAGNRIGMGAGYYDRALGQLQDKPILIGCAHGVQECQSIAAEPWDVRLDAIATEKGLIWLS</sequence>
<dbReference type="Pfam" id="PF01812">
    <property type="entry name" value="5-FTHF_cyc-lig"/>
    <property type="match status" value="1"/>
</dbReference>
<dbReference type="Gene3D" id="3.40.50.10420">
    <property type="entry name" value="NagB/RpiA/CoA transferase-like"/>
    <property type="match status" value="1"/>
</dbReference>
<proteinExistence type="inferred from homology"/>
<evidence type="ECO:0000256" key="2">
    <source>
        <dbReference type="ARBA" id="ARBA00022741"/>
    </source>
</evidence>
<dbReference type="GO" id="GO:0035999">
    <property type="term" value="P:tetrahydrofolate interconversion"/>
    <property type="evidence" value="ECO:0007669"/>
    <property type="project" value="TreeGrafter"/>
</dbReference>
<dbReference type="GO" id="GO:0046872">
    <property type="term" value="F:metal ion binding"/>
    <property type="evidence" value="ECO:0007669"/>
    <property type="project" value="UniProtKB-KW"/>
</dbReference>
<keyword evidence="2 4" id="KW-0547">Nucleotide-binding</keyword>
<reference evidence="5 6" key="1">
    <citation type="submission" date="2018-10" db="EMBL/GenBank/DDBJ databases">
        <title>Genomic Encyclopedia of Type Strains, Phase IV (KMG-IV): sequencing the most valuable type-strain genomes for metagenomic binning, comparative biology and taxonomic classification.</title>
        <authorList>
            <person name="Goeker M."/>
        </authorList>
    </citation>
    <scope>NUCLEOTIDE SEQUENCE [LARGE SCALE GENOMIC DNA]</scope>
    <source>
        <strain evidence="5 6">DSM 25080</strain>
    </source>
</reference>
<evidence type="ECO:0000313" key="6">
    <source>
        <dbReference type="Proteomes" id="UP000267187"/>
    </source>
</evidence>
<dbReference type="GO" id="GO:0009396">
    <property type="term" value="P:folic acid-containing compound biosynthetic process"/>
    <property type="evidence" value="ECO:0007669"/>
    <property type="project" value="TreeGrafter"/>
</dbReference>
<dbReference type="PANTHER" id="PTHR23407:SF1">
    <property type="entry name" value="5-FORMYLTETRAHYDROFOLATE CYCLO-LIGASE"/>
    <property type="match status" value="1"/>
</dbReference>
<dbReference type="EC" id="6.3.3.2" evidence="4"/>
<keyword evidence="5" id="KW-0436">Ligase</keyword>
<dbReference type="GO" id="GO:0005524">
    <property type="term" value="F:ATP binding"/>
    <property type="evidence" value="ECO:0007669"/>
    <property type="project" value="UniProtKB-KW"/>
</dbReference>
<dbReference type="InterPro" id="IPR037171">
    <property type="entry name" value="NagB/RpiA_transferase-like"/>
</dbReference>
<comment type="caution">
    <text evidence="5">The sequence shown here is derived from an EMBL/GenBank/DDBJ whole genome shotgun (WGS) entry which is preliminary data.</text>
</comment>
<keyword evidence="4" id="KW-0479">Metal-binding</keyword>
<dbReference type="AlphaFoldDB" id="A0A3M0A6J7"/>
<dbReference type="SUPFAM" id="SSF100950">
    <property type="entry name" value="NagB/RpiA/CoA transferase-like"/>
    <property type="match status" value="1"/>
</dbReference>
<dbReference type="NCBIfam" id="TIGR02727">
    <property type="entry name" value="MTHFS_bact"/>
    <property type="match status" value="1"/>
</dbReference>
<dbReference type="InterPro" id="IPR024185">
    <property type="entry name" value="FTHF_cligase-like_sf"/>
</dbReference>
<comment type="similarity">
    <text evidence="1 4">Belongs to the 5-formyltetrahydrofolate cyclo-ligase family.</text>
</comment>
<dbReference type="Proteomes" id="UP000267187">
    <property type="component" value="Unassembled WGS sequence"/>
</dbReference>
<comment type="cofactor">
    <cofactor evidence="4">
        <name>Mg(2+)</name>
        <dbReference type="ChEBI" id="CHEBI:18420"/>
    </cofactor>
</comment>
<dbReference type="EMBL" id="REFJ01000003">
    <property type="protein sequence ID" value="RMA80226.1"/>
    <property type="molecule type" value="Genomic_DNA"/>
</dbReference>
<dbReference type="PANTHER" id="PTHR23407">
    <property type="entry name" value="ATPASE INHIBITOR/5-FORMYLTETRAHYDROFOLATE CYCLO-LIGASE"/>
    <property type="match status" value="1"/>
</dbReference>
<evidence type="ECO:0000313" key="5">
    <source>
        <dbReference type="EMBL" id="RMA80226.1"/>
    </source>
</evidence>
<accession>A0A3M0A6J7</accession>
<evidence type="ECO:0000256" key="3">
    <source>
        <dbReference type="ARBA" id="ARBA00022840"/>
    </source>
</evidence>
<keyword evidence="3 4" id="KW-0067">ATP-binding</keyword>
<dbReference type="InterPro" id="IPR002698">
    <property type="entry name" value="FTHF_cligase"/>
</dbReference>
<keyword evidence="4" id="KW-0460">Magnesium</keyword>
<evidence type="ECO:0000256" key="1">
    <source>
        <dbReference type="ARBA" id="ARBA00010638"/>
    </source>
</evidence>